<evidence type="ECO:0000256" key="7">
    <source>
        <dbReference type="SAM" id="SignalP"/>
    </source>
</evidence>
<dbReference type="GO" id="GO:0005507">
    <property type="term" value="F:copper ion binding"/>
    <property type="evidence" value="ECO:0007669"/>
    <property type="project" value="InterPro"/>
</dbReference>
<feature type="chain" id="PRO_5002205042" evidence="7">
    <location>
        <begin position="23"/>
        <end position="537"/>
    </location>
</feature>
<evidence type="ECO:0000256" key="2">
    <source>
        <dbReference type="ARBA" id="ARBA00022723"/>
    </source>
</evidence>
<sequence>MAPPFKLLSSAVVLFSALFANAAIVSQTWTAAAKVIAPDGFQRTAALINGQYPGPLLKANKGDTVFVNLVNNLNDPTIRKSTSIHWHGIFQPRNAFNDGPSFVTQCPIAPNHTYTYQLVLGQQAGTFWYHSHLSTQYVDGIRGPLVIYDPNDPQKHLYDVDNENTIITLTDWYHPTALISTNQFINEGASEPVPDSGLINSAGRYSGGPAVTRTRINVSRGLKYRFRIISVSAEGTFDFAIDNHRMTIIEADGISTVPYTVDSVMVIPGQRYSVVVNANQTIGNYWIRATQTIRGATTQPSNPNFNGTDVYAVLHYAGADNNEPTTPQPVTLPPGGVAFQEFQMSPLIDPGAPRGSSPPDKVFNFTFSPGPNSPNAAVWIINGIQYQSPTTPTLLNILANKNATFGPNEQTFVLPYNATVEVSFIGGAGHAFHLHGHTFDVIQSASGGPPNYINPPRRDVVASGSAPNGNPVRFRFLTNNPGPWFVHCHIDWHLEAGLAAVFAEDPAGIRSGPQSVQPNPAWEQLCNIYNSLPASDQ</sequence>
<dbReference type="Pfam" id="PF00394">
    <property type="entry name" value="Cu-oxidase"/>
    <property type="match status" value="1"/>
</dbReference>
<reference evidence="11 12" key="1">
    <citation type="submission" date="2014-06" db="EMBL/GenBank/DDBJ databases">
        <title>Evolutionary Origins and Diversification of the Mycorrhizal Mutualists.</title>
        <authorList>
            <consortium name="DOE Joint Genome Institute"/>
            <consortium name="Mycorrhizal Genomics Consortium"/>
            <person name="Kohler A."/>
            <person name="Kuo A."/>
            <person name="Nagy L.G."/>
            <person name="Floudas D."/>
            <person name="Copeland A."/>
            <person name="Barry K.W."/>
            <person name="Cichocki N."/>
            <person name="Veneault-Fourrey C."/>
            <person name="LaButti K."/>
            <person name="Lindquist E.A."/>
            <person name="Lipzen A."/>
            <person name="Lundell T."/>
            <person name="Morin E."/>
            <person name="Murat C."/>
            <person name="Riley R."/>
            <person name="Ohm R."/>
            <person name="Sun H."/>
            <person name="Tunlid A."/>
            <person name="Henrissat B."/>
            <person name="Grigoriev I.V."/>
            <person name="Hibbett D.S."/>
            <person name="Martin F."/>
        </authorList>
    </citation>
    <scope>NUCLEOTIDE SEQUENCE [LARGE SCALE GENOMIC DNA]</scope>
    <source>
        <strain evidence="11 12">SS14</strain>
    </source>
</reference>
<feature type="signal peptide" evidence="7">
    <location>
        <begin position="1"/>
        <end position="22"/>
    </location>
</feature>
<evidence type="ECO:0000259" key="8">
    <source>
        <dbReference type="Pfam" id="PF00394"/>
    </source>
</evidence>
<dbReference type="PANTHER" id="PTHR11709:SF511">
    <property type="entry name" value="LACCASE"/>
    <property type="match status" value="1"/>
</dbReference>
<evidence type="ECO:0000259" key="9">
    <source>
        <dbReference type="Pfam" id="PF07731"/>
    </source>
</evidence>
<proteinExistence type="inferred from homology"/>
<evidence type="ECO:0000256" key="4">
    <source>
        <dbReference type="ARBA" id="ARBA00023008"/>
    </source>
</evidence>
<dbReference type="InterPro" id="IPR033138">
    <property type="entry name" value="Cu_oxidase_CS"/>
</dbReference>
<dbReference type="InterPro" id="IPR008972">
    <property type="entry name" value="Cupredoxin"/>
</dbReference>
<dbReference type="HOGENOM" id="CLU_006504_2_1_1"/>
<keyword evidence="3" id="KW-0560">Oxidoreductase</keyword>
<feature type="domain" description="Plastocyanin-like" evidence="10">
    <location>
        <begin position="35"/>
        <end position="151"/>
    </location>
</feature>
<evidence type="ECO:0000256" key="5">
    <source>
        <dbReference type="ARBA" id="ARBA00023157"/>
    </source>
</evidence>
<evidence type="ECO:0000313" key="11">
    <source>
        <dbReference type="EMBL" id="KIJ45860.1"/>
    </source>
</evidence>
<name>A0A0C9W2L3_SPHS4</name>
<dbReference type="CDD" id="cd13903">
    <property type="entry name" value="CuRO_3_Tv-LCC_like"/>
    <property type="match status" value="1"/>
</dbReference>
<protein>
    <submittedName>
        <fullName evidence="11">Multicopper oxidase</fullName>
    </submittedName>
</protein>
<keyword evidence="5" id="KW-1015">Disulfide bond</keyword>
<keyword evidence="2" id="KW-0479">Metal-binding</keyword>
<dbReference type="InterPro" id="IPR011707">
    <property type="entry name" value="Cu-oxidase-like_N"/>
</dbReference>
<dbReference type="InterPro" id="IPR045087">
    <property type="entry name" value="Cu-oxidase_fam"/>
</dbReference>
<dbReference type="PANTHER" id="PTHR11709">
    <property type="entry name" value="MULTI-COPPER OXIDASE"/>
    <property type="match status" value="1"/>
</dbReference>
<dbReference type="InterPro" id="IPR011706">
    <property type="entry name" value="Cu-oxidase_C"/>
</dbReference>
<evidence type="ECO:0000256" key="3">
    <source>
        <dbReference type="ARBA" id="ARBA00023002"/>
    </source>
</evidence>
<keyword evidence="4" id="KW-0186">Copper</keyword>
<dbReference type="Pfam" id="PF07731">
    <property type="entry name" value="Cu-oxidase_2"/>
    <property type="match status" value="1"/>
</dbReference>
<dbReference type="Gene3D" id="2.60.40.420">
    <property type="entry name" value="Cupredoxins - blue copper proteins"/>
    <property type="match status" value="3"/>
</dbReference>
<evidence type="ECO:0000259" key="10">
    <source>
        <dbReference type="Pfam" id="PF07732"/>
    </source>
</evidence>
<dbReference type="SUPFAM" id="SSF49503">
    <property type="entry name" value="Cupredoxins"/>
    <property type="match status" value="3"/>
</dbReference>
<dbReference type="PROSITE" id="PS00079">
    <property type="entry name" value="MULTICOPPER_OXIDASE1"/>
    <property type="match status" value="1"/>
</dbReference>
<dbReference type="OrthoDB" id="2121828at2759"/>
<evidence type="ECO:0000256" key="1">
    <source>
        <dbReference type="ARBA" id="ARBA00010609"/>
    </source>
</evidence>
<keyword evidence="6" id="KW-0325">Glycoprotein</keyword>
<keyword evidence="12" id="KW-1185">Reference proteome</keyword>
<dbReference type="InterPro" id="IPR002355">
    <property type="entry name" value="Cu_oxidase_Cu_BS"/>
</dbReference>
<dbReference type="EMBL" id="KN837110">
    <property type="protein sequence ID" value="KIJ45860.1"/>
    <property type="molecule type" value="Genomic_DNA"/>
</dbReference>
<feature type="domain" description="Plastocyanin-like" evidence="9">
    <location>
        <begin position="388"/>
        <end position="506"/>
    </location>
</feature>
<keyword evidence="7" id="KW-0732">Signal</keyword>
<comment type="similarity">
    <text evidence="1">Belongs to the multicopper oxidase family.</text>
</comment>
<dbReference type="Proteomes" id="UP000054279">
    <property type="component" value="Unassembled WGS sequence"/>
</dbReference>
<dbReference type="GO" id="GO:0016491">
    <property type="term" value="F:oxidoreductase activity"/>
    <property type="evidence" value="ECO:0007669"/>
    <property type="project" value="UniProtKB-KW"/>
</dbReference>
<evidence type="ECO:0000256" key="6">
    <source>
        <dbReference type="ARBA" id="ARBA00023180"/>
    </source>
</evidence>
<organism evidence="11 12">
    <name type="scientific">Sphaerobolus stellatus (strain SS14)</name>
    <dbReference type="NCBI Taxonomy" id="990650"/>
    <lineage>
        <taxon>Eukaryota</taxon>
        <taxon>Fungi</taxon>
        <taxon>Dikarya</taxon>
        <taxon>Basidiomycota</taxon>
        <taxon>Agaricomycotina</taxon>
        <taxon>Agaricomycetes</taxon>
        <taxon>Phallomycetidae</taxon>
        <taxon>Geastrales</taxon>
        <taxon>Sphaerobolaceae</taxon>
        <taxon>Sphaerobolus</taxon>
    </lineage>
</organism>
<dbReference type="AlphaFoldDB" id="A0A0C9W2L3"/>
<feature type="domain" description="Plastocyanin-like" evidence="8">
    <location>
        <begin position="163"/>
        <end position="319"/>
    </location>
</feature>
<dbReference type="FunFam" id="2.60.40.420:FF:000045">
    <property type="entry name" value="Laccase 2"/>
    <property type="match status" value="1"/>
</dbReference>
<evidence type="ECO:0000313" key="12">
    <source>
        <dbReference type="Proteomes" id="UP000054279"/>
    </source>
</evidence>
<gene>
    <name evidence="11" type="ORF">M422DRAFT_250644</name>
</gene>
<dbReference type="InterPro" id="IPR001117">
    <property type="entry name" value="Cu-oxidase_2nd"/>
</dbReference>
<accession>A0A0C9W2L3</accession>
<dbReference type="PROSITE" id="PS00080">
    <property type="entry name" value="MULTICOPPER_OXIDASE2"/>
    <property type="match status" value="1"/>
</dbReference>
<dbReference type="Pfam" id="PF07732">
    <property type="entry name" value="Cu-oxidase_3"/>
    <property type="match status" value="1"/>
</dbReference>